<sequence>MARLKGPVLTLTPEQESDAVHKLQRFLSDRFELELLELFGRDIAPHYYNRAITDAHSLLRERFESLEVDLWALEKD</sequence>
<evidence type="ECO:0000313" key="1">
    <source>
        <dbReference type="EMBL" id="SFD33185.1"/>
    </source>
</evidence>
<dbReference type="AlphaFoldDB" id="A0A1I1RFU2"/>
<keyword evidence="2" id="KW-1185">Reference proteome</keyword>
<accession>A0A1I1RFU2</accession>
<protein>
    <submittedName>
        <fullName evidence="1">Uncharacterized conserved protein, DUF2164 family</fullName>
    </submittedName>
</protein>
<evidence type="ECO:0000313" key="2">
    <source>
        <dbReference type="Proteomes" id="UP000243950"/>
    </source>
</evidence>
<dbReference type="Pfam" id="PF09932">
    <property type="entry name" value="DUF2164"/>
    <property type="match status" value="1"/>
</dbReference>
<gene>
    <name evidence="1" type="ORF">SAMN05216372_101174</name>
</gene>
<dbReference type="EMBL" id="FOMO01000001">
    <property type="protein sequence ID" value="SFD33185.1"/>
    <property type="molecule type" value="Genomic_DNA"/>
</dbReference>
<name>A0A1I1RFU2_PSEOC</name>
<dbReference type="InterPro" id="IPR018680">
    <property type="entry name" value="DUF2164"/>
</dbReference>
<dbReference type="RefSeq" id="WP_093500074.1">
    <property type="nucleotide sequence ID" value="NZ_BSSG01000001.1"/>
</dbReference>
<organism evidence="1 2">
    <name type="scientific">Pseudomonas straminea</name>
    <dbReference type="NCBI Taxonomy" id="47882"/>
    <lineage>
        <taxon>Bacteria</taxon>
        <taxon>Pseudomonadati</taxon>
        <taxon>Pseudomonadota</taxon>
        <taxon>Gammaproteobacteria</taxon>
        <taxon>Pseudomonadales</taxon>
        <taxon>Pseudomonadaceae</taxon>
        <taxon>Phytopseudomonas</taxon>
    </lineage>
</organism>
<reference evidence="2" key="1">
    <citation type="submission" date="2016-10" db="EMBL/GenBank/DDBJ databases">
        <authorList>
            <person name="Varghese N."/>
            <person name="Submissions S."/>
        </authorList>
    </citation>
    <scope>NUCLEOTIDE SEQUENCE [LARGE SCALE GENOMIC DNA]</scope>
    <source>
        <strain evidence="2">JCM 2783</strain>
    </source>
</reference>
<dbReference type="Proteomes" id="UP000243950">
    <property type="component" value="Unassembled WGS sequence"/>
</dbReference>
<proteinExistence type="predicted"/>